<keyword evidence="2" id="KW-1185">Reference proteome</keyword>
<evidence type="ECO:0000313" key="2">
    <source>
        <dbReference type="Proteomes" id="UP000727456"/>
    </source>
</evidence>
<sequence>MTKLRPPLSPAGALATIAGIVGWPAIVAKVHRAESTVRGWSDPDTTQSVTFDHMLQLDTEFVEAGGTYRPFLSAFSGASDVADARRSADAAEIADAAAQAARESGQAMAAGFNLLRSDATDDDFALAEREEAEACEAHSRFLQVIRSIRGRRRRK</sequence>
<dbReference type="EMBL" id="JAAOZC010000002">
    <property type="protein sequence ID" value="NIJ07210.1"/>
    <property type="molecule type" value="Genomic_DNA"/>
</dbReference>
<comment type="caution">
    <text evidence="1">The sequence shown here is derived from an EMBL/GenBank/DDBJ whole genome shotgun (WGS) entry which is preliminary data.</text>
</comment>
<organism evidence="1 2">
    <name type="scientific">Sphingomonas vulcanisoli</name>
    <dbReference type="NCBI Taxonomy" id="1658060"/>
    <lineage>
        <taxon>Bacteria</taxon>
        <taxon>Pseudomonadati</taxon>
        <taxon>Pseudomonadota</taxon>
        <taxon>Alphaproteobacteria</taxon>
        <taxon>Sphingomonadales</taxon>
        <taxon>Sphingomonadaceae</taxon>
        <taxon>Sphingomonas</taxon>
    </lineage>
</organism>
<name>A0ABX0TTW0_9SPHN</name>
<accession>A0ABX0TTW0</accession>
<protein>
    <submittedName>
        <fullName evidence="1">Uncharacterized protein</fullName>
    </submittedName>
</protein>
<reference evidence="1 2" key="1">
    <citation type="submission" date="2020-03" db="EMBL/GenBank/DDBJ databases">
        <title>Genomic Encyclopedia of Type Strains, Phase III (KMG-III): the genomes of soil and plant-associated and newly described type strains.</title>
        <authorList>
            <person name="Whitman W."/>
        </authorList>
    </citation>
    <scope>NUCLEOTIDE SEQUENCE [LARGE SCALE GENOMIC DNA]</scope>
    <source>
        <strain evidence="1 2">CECT 8804</strain>
    </source>
</reference>
<evidence type="ECO:0000313" key="1">
    <source>
        <dbReference type="EMBL" id="NIJ07210.1"/>
    </source>
</evidence>
<proteinExistence type="predicted"/>
<gene>
    <name evidence="1" type="ORF">FHS31_000806</name>
</gene>
<dbReference type="Proteomes" id="UP000727456">
    <property type="component" value="Unassembled WGS sequence"/>
</dbReference>
<dbReference type="RefSeq" id="WP_167072095.1">
    <property type="nucleotide sequence ID" value="NZ_JAAOZC010000002.1"/>
</dbReference>